<sequence length="372" mass="42586">MSWCTIESDPGVFTELIQQMQVKGVQFSVTGMNPFCGEACVYDKMRQRCKGYEQKVKGERRSSVEELYSLDLDSLDSLRPVYGLIFLFKWRPGEKEDRLVIKDPNPNLFFASQVINNACATQAILSILMNCPDIDIGPELLKLKEFTKNFPPELKGLAINNSEAIRVAHNSFGRAEPFVPEEQRASGKDDDVYHFISYLPVDGVLYELDGLKEGPISLGQCTGGPGDLDWLRVVQPVIQERIERYSKSEIRFNLMAVIKNRKEMFTAELKELQKKRERILQQLSIIHANKLVDSSSEEASLNQSLSEVNAGIENATEKILMEEEKFKKWRTENIRRKHNYIPFLFNFLKILAEKKQLKPLIEKAKQKTGSSK</sequence>
<comment type="catalytic activity">
    <reaction evidence="1 7 10">
        <text>Thiol-dependent hydrolysis of ester, thioester, amide, peptide and isopeptide bonds formed by the C-terminal Gly of ubiquitin (a 76-residue protein attached to proteins as an intracellular targeting signal).</text>
        <dbReference type="EC" id="3.4.19.12"/>
    </reaction>
</comment>
<evidence type="ECO:0000259" key="12">
    <source>
        <dbReference type="PROSITE" id="PS52048"/>
    </source>
</evidence>
<keyword evidence="5 7" id="KW-0378">Hydrolase</keyword>
<dbReference type="Pfam" id="PF01088">
    <property type="entry name" value="Peptidase_C12"/>
    <property type="match status" value="1"/>
</dbReference>
<keyword evidence="4 7" id="KW-0833">Ubl conjugation pathway</keyword>
<dbReference type="InterPro" id="IPR001578">
    <property type="entry name" value="Peptidase_C12_UCH"/>
</dbReference>
<dbReference type="PROSITE" id="PS52049">
    <property type="entry name" value="ULD"/>
    <property type="match status" value="1"/>
</dbReference>
<keyword evidence="6 7" id="KW-0788">Thiol protease</keyword>
<dbReference type="InterPro" id="IPR041507">
    <property type="entry name" value="UCH_C"/>
</dbReference>
<dbReference type="PANTHER" id="PTHR10589:SF16">
    <property type="entry name" value="UBIQUITIN CARBOXYL-TERMINAL HYDROLASE ISOZYME L5"/>
    <property type="match status" value="1"/>
</dbReference>
<dbReference type="PIRSF" id="PIRSF038120">
    <property type="entry name" value="Ubiquitinyl_hydrolase_UCH37"/>
    <property type="match status" value="1"/>
</dbReference>
<evidence type="ECO:0000256" key="4">
    <source>
        <dbReference type="ARBA" id="ARBA00022786"/>
    </source>
</evidence>
<evidence type="ECO:0000256" key="10">
    <source>
        <dbReference type="PROSITE-ProRule" id="PRU01393"/>
    </source>
</evidence>
<feature type="site" description="Important for enzyme activity" evidence="9 10">
    <location>
        <position position="209"/>
    </location>
</feature>
<proteinExistence type="inferred from homology"/>
<evidence type="ECO:0000256" key="7">
    <source>
        <dbReference type="PIRNR" id="PIRNR038120"/>
    </source>
</evidence>
<dbReference type="GO" id="GO:0016579">
    <property type="term" value="P:protein deubiquitination"/>
    <property type="evidence" value="ECO:0007669"/>
    <property type="project" value="InterPro"/>
</dbReference>
<dbReference type="AlphaFoldDB" id="A0A9Q0FID7"/>
<feature type="active site" description="Proton donor" evidence="8 10">
    <location>
        <position position="194"/>
    </location>
</feature>
<evidence type="ECO:0000256" key="2">
    <source>
        <dbReference type="ARBA" id="ARBA00009326"/>
    </source>
</evidence>
<feature type="domain" description="UCH catalytic" evidence="12">
    <location>
        <begin position="2"/>
        <end position="259"/>
    </location>
</feature>
<organism evidence="13 14">
    <name type="scientific">Turnera subulata</name>
    <dbReference type="NCBI Taxonomy" id="218843"/>
    <lineage>
        <taxon>Eukaryota</taxon>
        <taxon>Viridiplantae</taxon>
        <taxon>Streptophyta</taxon>
        <taxon>Embryophyta</taxon>
        <taxon>Tracheophyta</taxon>
        <taxon>Spermatophyta</taxon>
        <taxon>Magnoliopsida</taxon>
        <taxon>eudicotyledons</taxon>
        <taxon>Gunneridae</taxon>
        <taxon>Pentapetalae</taxon>
        <taxon>rosids</taxon>
        <taxon>fabids</taxon>
        <taxon>Malpighiales</taxon>
        <taxon>Passifloraceae</taxon>
        <taxon>Turnera</taxon>
    </lineage>
</organism>
<reference evidence="13" key="1">
    <citation type="submission" date="2022-02" db="EMBL/GenBank/DDBJ databases">
        <authorList>
            <person name="Henning P.M."/>
            <person name="McCubbin A.G."/>
            <person name="Shore J.S."/>
        </authorList>
    </citation>
    <scope>NUCLEOTIDE SEQUENCE</scope>
    <source>
        <strain evidence="13">F60SS</strain>
        <tissue evidence="13">Leaves</tissue>
    </source>
</reference>
<feature type="coiled-coil region" evidence="11">
    <location>
        <begin position="255"/>
        <end position="332"/>
    </location>
</feature>
<dbReference type="SUPFAM" id="SSF54001">
    <property type="entry name" value="Cysteine proteinases"/>
    <property type="match status" value="1"/>
</dbReference>
<dbReference type="PROSITE" id="PS52048">
    <property type="entry name" value="UCH_DOMAIN"/>
    <property type="match status" value="1"/>
</dbReference>
<dbReference type="GO" id="GO:0004843">
    <property type="term" value="F:cysteine-type deubiquitinase activity"/>
    <property type="evidence" value="ECO:0007669"/>
    <property type="project" value="UniProtKB-UniRule"/>
</dbReference>
<evidence type="ECO:0000256" key="5">
    <source>
        <dbReference type="ARBA" id="ARBA00022801"/>
    </source>
</evidence>
<evidence type="ECO:0000313" key="14">
    <source>
        <dbReference type="Proteomes" id="UP001141552"/>
    </source>
</evidence>
<feature type="site" description="Transition state stabilizer" evidence="10">
    <location>
        <position position="113"/>
    </location>
</feature>
<dbReference type="GO" id="GO:0005737">
    <property type="term" value="C:cytoplasm"/>
    <property type="evidence" value="ECO:0007669"/>
    <property type="project" value="TreeGrafter"/>
</dbReference>
<dbReference type="EMBL" id="JAKUCV010005489">
    <property type="protein sequence ID" value="KAJ4830946.1"/>
    <property type="molecule type" value="Genomic_DNA"/>
</dbReference>
<dbReference type="EC" id="3.4.19.12" evidence="7"/>
<protein>
    <recommendedName>
        <fullName evidence="7">Ubiquitin carboxyl-terminal hydrolase</fullName>
        <ecNumber evidence="7">3.4.19.12</ecNumber>
    </recommendedName>
</protein>
<dbReference type="Proteomes" id="UP001141552">
    <property type="component" value="Unassembled WGS sequence"/>
</dbReference>
<evidence type="ECO:0000256" key="1">
    <source>
        <dbReference type="ARBA" id="ARBA00000707"/>
    </source>
</evidence>
<dbReference type="InterPro" id="IPR036959">
    <property type="entry name" value="Peptidase_C12_UCH_sf"/>
</dbReference>
<comment type="caution">
    <text evidence="13">The sequence shown here is derived from an EMBL/GenBank/DDBJ whole genome shotgun (WGS) entry which is preliminary data.</text>
</comment>
<dbReference type="CDD" id="cd09617">
    <property type="entry name" value="Peptidase_C12_UCH37_BAP1"/>
    <property type="match status" value="1"/>
</dbReference>
<feature type="active site" description="Nucleophile" evidence="8 10">
    <location>
        <position position="119"/>
    </location>
</feature>
<reference evidence="13" key="2">
    <citation type="journal article" date="2023" name="Plants (Basel)">
        <title>Annotation of the Turnera subulata (Passifloraceae) Draft Genome Reveals the S-Locus Evolved after the Divergence of Turneroideae from Passifloroideae in a Stepwise Manner.</title>
        <authorList>
            <person name="Henning P.M."/>
            <person name="Roalson E.H."/>
            <person name="Mir W."/>
            <person name="McCubbin A.G."/>
            <person name="Shore J.S."/>
        </authorList>
    </citation>
    <scope>NUCLEOTIDE SEQUENCE</scope>
    <source>
        <strain evidence="13">F60SS</strain>
    </source>
</reference>
<comment type="similarity">
    <text evidence="2 7 10">Belongs to the peptidase C12 family.</text>
</comment>
<evidence type="ECO:0000256" key="3">
    <source>
        <dbReference type="ARBA" id="ARBA00022670"/>
    </source>
</evidence>
<dbReference type="PANTHER" id="PTHR10589">
    <property type="entry name" value="UBIQUITIN CARBOXYL-TERMINAL HYDROLASE"/>
    <property type="match status" value="1"/>
</dbReference>
<dbReference type="Gene3D" id="1.20.58.860">
    <property type="match status" value="1"/>
</dbReference>
<dbReference type="FunFam" id="1.20.58.860:FF:000003">
    <property type="entry name" value="Ubiquitin carboxyl-terminal hydrolase"/>
    <property type="match status" value="1"/>
</dbReference>
<name>A0A9Q0FID7_9ROSI</name>
<keyword evidence="11" id="KW-0175">Coiled coil</keyword>
<dbReference type="OrthoDB" id="1924260at2759"/>
<evidence type="ECO:0000256" key="6">
    <source>
        <dbReference type="ARBA" id="ARBA00022807"/>
    </source>
</evidence>
<dbReference type="Gene3D" id="3.40.532.10">
    <property type="entry name" value="Peptidase C12, ubiquitin carboxyl-terminal hydrolase"/>
    <property type="match status" value="1"/>
</dbReference>
<dbReference type="InterPro" id="IPR017390">
    <property type="entry name" value="Ubiquitinyl_hydrolase_UCH37"/>
</dbReference>
<dbReference type="Pfam" id="PF18031">
    <property type="entry name" value="UCH_C"/>
    <property type="match status" value="1"/>
</dbReference>
<dbReference type="InterPro" id="IPR038765">
    <property type="entry name" value="Papain-like_cys_pep_sf"/>
</dbReference>
<gene>
    <name evidence="13" type="primary">UCH2</name>
    <name evidence="13" type="ORF">Tsubulata_031138</name>
</gene>
<evidence type="ECO:0000256" key="9">
    <source>
        <dbReference type="PIRSR" id="PIRSR038120-2"/>
    </source>
</evidence>
<dbReference type="GO" id="GO:0006511">
    <property type="term" value="P:ubiquitin-dependent protein catabolic process"/>
    <property type="evidence" value="ECO:0007669"/>
    <property type="project" value="UniProtKB-UniRule"/>
</dbReference>
<accession>A0A9Q0FID7</accession>
<evidence type="ECO:0000256" key="8">
    <source>
        <dbReference type="PIRSR" id="PIRSR038120-1"/>
    </source>
</evidence>
<evidence type="ECO:0000313" key="13">
    <source>
        <dbReference type="EMBL" id="KAJ4830946.1"/>
    </source>
</evidence>
<keyword evidence="3 7" id="KW-0645">Protease</keyword>
<evidence type="ECO:0000256" key="11">
    <source>
        <dbReference type="SAM" id="Coils"/>
    </source>
</evidence>
<keyword evidence="14" id="KW-1185">Reference proteome</keyword>